<organism evidence="7">
    <name type="scientific">Thermohahella caldifontis</name>
    <dbReference type="NCBI Taxonomy" id="3142973"/>
    <lineage>
        <taxon>Bacteria</taxon>
        <taxon>Pseudomonadati</taxon>
        <taxon>Pseudomonadota</taxon>
        <taxon>Gammaproteobacteria</taxon>
        <taxon>Oceanospirillales</taxon>
        <taxon>Hahellaceae</taxon>
        <taxon>Thermohahella</taxon>
    </lineage>
</organism>
<dbReference type="Gene3D" id="3.40.50.300">
    <property type="entry name" value="P-loop containing nucleotide triphosphate hydrolases"/>
    <property type="match status" value="1"/>
</dbReference>
<dbReference type="NCBIfam" id="NF003828">
    <property type="entry name" value="PRK05416.1"/>
    <property type="match status" value="1"/>
</dbReference>
<evidence type="ECO:0000256" key="4">
    <source>
        <dbReference type="HAMAP-Rule" id="MF_00636"/>
    </source>
</evidence>
<keyword evidence="3 4" id="KW-0342">GTP-binding</keyword>
<name>A0AB39UZG2_9GAMM</name>
<evidence type="ECO:0000313" key="7">
    <source>
        <dbReference type="EMBL" id="XDT73585.1"/>
    </source>
</evidence>
<dbReference type="AlphaFoldDB" id="A0AB39UZG2"/>
<dbReference type="GO" id="GO:0005524">
    <property type="term" value="F:ATP binding"/>
    <property type="evidence" value="ECO:0007669"/>
    <property type="project" value="UniProtKB-UniRule"/>
</dbReference>
<dbReference type="PIRSF" id="PIRSF005052">
    <property type="entry name" value="P-loopkin"/>
    <property type="match status" value="1"/>
</dbReference>
<dbReference type="EMBL" id="CP154858">
    <property type="protein sequence ID" value="XDT73585.1"/>
    <property type="molecule type" value="Genomic_DNA"/>
</dbReference>
<evidence type="ECO:0000256" key="2">
    <source>
        <dbReference type="ARBA" id="ARBA00022840"/>
    </source>
</evidence>
<sequence length="286" mass="32460">MELIIVSGRSGSGKSTALHVLEDIGFDCIDNLPADLLPELIERTSHSRQASSLKLAVGIDARNLMESLDTLPDMLAPLREQANVCILYLDADDEVLLQRFHATRRRHPLTRQGFSLEAAIQQERKRLDAIASCADHRVDTSGLSLYELRDSVKYIVLGHEEQDLELIIQSFGYKHGIPRDSDFVFDVRCLPNPYWEPSLRPLTGKDKPVQDFLNKHEDTARMVQSIFGFLSDWMPGFRQNNRAYVTISVGCTGGQHRSVYVCEKLAEMFRDTYANVKVRHREQGDT</sequence>
<dbReference type="Pfam" id="PF03668">
    <property type="entry name" value="RapZ-like_N"/>
    <property type="match status" value="1"/>
</dbReference>
<proteinExistence type="inferred from homology"/>
<protein>
    <submittedName>
        <fullName evidence="7">RNase adapter RapZ</fullName>
    </submittedName>
</protein>
<evidence type="ECO:0000259" key="6">
    <source>
        <dbReference type="Pfam" id="PF22740"/>
    </source>
</evidence>
<dbReference type="RefSeq" id="WP_369602571.1">
    <property type="nucleotide sequence ID" value="NZ_CP154858.1"/>
</dbReference>
<dbReference type="Pfam" id="PF22740">
    <property type="entry name" value="PapZ_C"/>
    <property type="match status" value="1"/>
</dbReference>
<feature type="binding site" evidence="4">
    <location>
        <begin position="60"/>
        <end position="63"/>
    </location>
    <ligand>
        <name>GTP</name>
        <dbReference type="ChEBI" id="CHEBI:37565"/>
    </ligand>
</feature>
<dbReference type="HAMAP" id="MF_00636">
    <property type="entry name" value="RapZ_like"/>
    <property type="match status" value="1"/>
</dbReference>
<reference evidence="7" key="1">
    <citation type="submission" date="2024-05" db="EMBL/GenBank/DDBJ databases">
        <title>Genome sequencing of novel strain.</title>
        <authorList>
            <person name="Ganbat D."/>
            <person name="Ganbat S."/>
            <person name="Lee S.-J."/>
        </authorList>
    </citation>
    <scope>NUCLEOTIDE SEQUENCE</scope>
    <source>
        <strain evidence="7">SMD15-11</strain>
    </source>
</reference>
<dbReference type="PANTHER" id="PTHR30448">
    <property type="entry name" value="RNASE ADAPTER PROTEIN RAPZ"/>
    <property type="match status" value="1"/>
</dbReference>
<gene>
    <name evidence="7" type="primary">rapZ</name>
    <name evidence="7" type="ORF">AAIA72_06340</name>
</gene>
<feature type="domain" description="RapZ-like N-terminal" evidence="5">
    <location>
        <begin position="1"/>
        <end position="158"/>
    </location>
</feature>
<dbReference type="SUPFAM" id="SSF52540">
    <property type="entry name" value="P-loop containing nucleoside triphosphate hydrolases"/>
    <property type="match status" value="1"/>
</dbReference>
<dbReference type="KEGG" id="tcd:AAIA72_06340"/>
<dbReference type="GO" id="GO:0005525">
    <property type="term" value="F:GTP binding"/>
    <property type="evidence" value="ECO:0007669"/>
    <property type="project" value="UniProtKB-UniRule"/>
</dbReference>
<keyword evidence="2 4" id="KW-0067">ATP-binding</keyword>
<evidence type="ECO:0000256" key="3">
    <source>
        <dbReference type="ARBA" id="ARBA00023134"/>
    </source>
</evidence>
<dbReference type="InterPro" id="IPR005337">
    <property type="entry name" value="RapZ-like"/>
</dbReference>
<feature type="domain" description="RapZ C-terminal" evidence="6">
    <location>
        <begin position="165"/>
        <end position="283"/>
    </location>
</feature>
<dbReference type="InterPro" id="IPR053931">
    <property type="entry name" value="RapZ_C"/>
</dbReference>
<keyword evidence="1 4" id="KW-0547">Nucleotide-binding</keyword>
<feature type="binding site" evidence="4">
    <location>
        <begin position="8"/>
        <end position="15"/>
    </location>
    <ligand>
        <name>ATP</name>
        <dbReference type="ChEBI" id="CHEBI:30616"/>
    </ligand>
</feature>
<dbReference type="InterPro" id="IPR053930">
    <property type="entry name" value="RapZ-like_N"/>
</dbReference>
<accession>A0AB39UZG2</accession>
<dbReference type="InterPro" id="IPR027417">
    <property type="entry name" value="P-loop_NTPase"/>
</dbReference>
<evidence type="ECO:0000256" key="1">
    <source>
        <dbReference type="ARBA" id="ARBA00022741"/>
    </source>
</evidence>
<dbReference type="PANTHER" id="PTHR30448:SF0">
    <property type="entry name" value="RNASE ADAPTER PROTEIN RAPZ"/>
    <property type="match status" value="1"/>
</dbReference>
<evidence type="ECO:0000259" key="5">
    <source>
        <dbReference type="Pfam" id="PF03668"/>
    </source>
</evidence>